<dbReference type="InterPro" id="IPR013103">
    <property type="entry name" value="RVT_2"/>
</dbReference>
<feature type="domain" description="Reverse transcriptase Ty1/copia-type" evidence="2">
    <location>
        <begin position="11"/>
        <end position="83"/>
    </location>
</feature>
<proteinExistence type="predicted"/>
<name>A0ABY9C956_VITVI</name>
<keyword evidence="1" id="KW-0472">Membrane</keyword>
<dbReference type="EMBL" id="CP126654">
    <property type="protein sequence ID" value="WJZ90956.1"/>
    <property type="molecule type" value="Genomic_DNA"/>
</dbReference>
<evidence type="ECO:0000313" key="3">
    <source>
        <dbReference type="EMBL" id="WJZ90956.1"/>
    </source>
</evidence>
<dbReference type="Proteomes" id="UP001227230">
    <property type="component" value="Chromosome 7"/>
</dbReference>
<keyword evidence="1" id="KW-0812">Transmembrane</keyword>
<evidence type="ECO:0000259" key="2">
    <source>
        <dbReference type="Pfam" id="PF07727"/>
    </source>
</evidence>
<accession>A0ABY9C956</accession>
<sequence length="98" mass="11457">MNIEMEALKKNKTWELVDLFVGKRLVGCKWVYIVKYRADGTLERYKTRLVAKGYVQTYDMDYLKTFATVAKMNTFRILLSLATIITGIYNSSISKMHF</sequence>
<keyword evidence="4" id="KW-1185">Reference proteome</keyword>
<protein>
    <recommendedName>
        <fullName evidence="2">Reverse transcriptase Ty1/copia-type domain-containing protein</fullName>
    </recommendedName>
</protein>
<feature type="transmembrane region" description="Helical" evidence="1">
    <location>
        <begin position="74"/>
        <end position="93"/>
    </location>
</feature>
<reference evidence="3 4" key="1">
    <citation type="journal article" date="2023" name="Hortic Res">
        <title>The complete reference genome for grapevine (Vitis vinifera L.) genetics and breeding.</title>
        <authorList>
            <person name="Shi X."/>
            <person name="Cao S."/>
            <person name="Wang X."/>
            <person name="Huang S."/>
            <person name="Wang Y."/>
            <person name="Liu Z."/>
            <person name="Liu W."/>
            <person name="Leng X."/>
            <person name="Peng Y."/>
            <person name="Wang N."/>
            <person name="Wang Y."/>
            <person name="Ma Z."/>
            <person name="Xu X."/>
            <person name="Zhang F."/>
            <person name="Xue H."/>
            <person name="Zhong H."/>
            <person name="Wang Y."/>
            <person name="Zhang K."/>
            <person name="Velt A."/>
            <person name="Avia K."/>
            <person name="Holtgrawe D."/>
            <person name="Grimplet J."/>
            <person name="Matus J.T."/>
            <person name="Ware D."/>
            <person name="Wu X."/>
            <person name="Wang H."/>
            <person name="Liu C."/>
            <person name="Fang Y."/>
            <person name="Rustenholz C."/>
            <person name="Cheng Z."/>
            <person name="Xiao H."/>
            <person name="Zhou Y."/>
        </authorList>
    </citation>
    <scope>NUCLEOTIDE SEQUENCE [LARGE SCALE GENOMIC DNA]</scope>
    <source>
        <strain evidence="4">cv. Pinot noir / PN40024</strain>
        <tissue evidence="3">Leaf</tissue>
    </source>
</reference>
<organism evidence="3 4">
    <name type="scientific">Vitis vinifera</name>
    <name type="common">Grape</name>
    <dbReference type="NCBI Taxonomy" id="29760"/>
    <lineage>
        <taxon>Eukaryota</taxon>
        <taxon>Viridiplantae</taxon>
        <taxon>Streptophyta</taxon>
        <taxon>Embryophyta</taxon>
        <taxon>Tracheophyta</taxon>
        <taxon>Spermatophyta</taxon>
        <taxon>Magnoliopsida</taxon>
        <taxon>eudicotyledons</taxon>
        <taxon>Gunneridae</taxon>
        <taxon>Pentapetalae</taxon>
        <taxon>rosids</taxon>
        <taxon>Vitales</taxon>
        <taxon>Vitaceae</taxon>
        <taxon>Viteae</taxon>
        <taxon>Vitis</taxon>
    </lineage>
</organism>
<evidence type="ECO:0000256" key="1">
    <source>
        <dbReference type="SAM" id="Phobius"/>
    </source>
</evidence>
<evidence type="ECO:0000313" key="4">
    <source>
        <dbReference type="Proteomes" id="UP001227230"/>
    </source>
</evidence>
<gene>
    <name evidence="3" type="ORF">VitviT2T_010071</name>
</gene>
<keyword evidence="1" id="KW-1133">Transmembrane helix</keyword>
<dbReference type="Pfam" id="PF07727">
    <property type="entry name" value="RVT_2"/>
    <property type="match status" value="1"/>
</dbReference>